<dbReference type="Proteomes" id="UP000011064">
    <property type="component" value="Unassembled WGS sequence"/>
</dbReference>
<organism evidence="1 2">
    <name type="scientific">Pseudogymnoascus destructans (strain ATCC MYA-4855 / 20631-21)</name>
    <name type="common">Bat white-nose syndrome fungus</name>
    <name type="synonym">Geomyces destructans</name>
    <dbReference type="NCBI Taxonomy" id="658429"/>
    <lineage>
        <taxon>Eukaryota</taxon>
        <taxon>Fungi</taxon>
        <taxon>Dikarya</taxon>
        <taxon>Ascomycota</taxon>
        <taxon>Pezizomycotina</taxon>
        <taxon>Leotiomycetes</taxon>
        <taxon>Thelebolales</taxon>
        <taxon>Thelebolaceae</taxon>
        <taxon>Pseudogymnoascus</taxon>
    </lineage>
</organism>
<dbReference type="InParanoid" id="L8G784"/>
<proteinExistence type="predicted"/>
<keyword evidence="2" id="KW-1185">Reference proteome</keyword>
<dbReference type="HOGENOM" id="CLU_1982517_0_0_1"/>
<evidence type="ECO:0000313" key="1">
    <source>
        <dbReference type="EMBL" id="ELR07866.1"/>
    </source>
</evidence>
<protein>
    <submittedName>
        <fullName evidence="1">Uncharacterized protein</fullName>
    </submittedName>
</protein>
<accession>L8G784</accession>
<dbReference type="VEuPathDB" id="FungiDB:GMDG_02748"/>
<sequence>MSTESDISCIVPEVRAHILRLDSAVTVMPPAGTSHNLSFTTAPGPVGGLKSSTRYLQAKELYTVCRAWRFDNFTPRRLCIHLRRRSNTLLTLPLSISTSGRPEREMHARFIAEKKTTPAVFHSLTL</sequence>
<dbReference type="AlphaFoldDB" id="L8G784"/>
<gene>
    <name evidence="1" type="ORF">GMDG_02748</name>
</gene>
<reference evidence="2" key="1">
    <citation type="submission" date="2010-09" db="EMBL/GenBank/DDBJ databases">
        <title>The genome sequence of Geomyces destructans 20631-21.</title>
        <authorList>
            <consortium name="The Broad Institute Genome Sequencing Platform"/>
            <person name="Cuomo C.A."/>
            <person name="Blehert D.S."/>
            <person name="Lorch J.M."/>
            <person name="Young S.K."/>
            <person name="Zeng Q."/>
            <person name="Gargeya S."/>
            <person name="Fitzgerald M."/>
            <person name="Haas B."/>
            <person name="Abouelleil A."/>
            <person name="Alvarado L."/>
            <person name="Arachchi H.M."/>
            <person name="Berlin A."/>
            <person name="Brown A."/>
            <person name="Chapman S.B."/>
            <person name="Chen Z."/>
            <person name="Dunbar C."/>
            <person name="Freedman E."/>
            <person name="Gearin G."/>
            <person name="Gellesch M."/>
            <person name="Goldberg J."/>
            <person name="Griggs A."/>
            <person name="Gujja S."/>
            <person name="Heiman D."/>
            <person name="Howarth C."/>
            <person name="Larson L."/>
            <person name="Lui A."/>
            <person name="MacDonald P.J.P."/>
            <person name="Montmayeur A."/>
            <person name="Murphy C."/>
            <person name="Neiman D."/>
            <person name="Pearson M."/>
            <person name="Priest M."/>
            <person name="Roberts A."/>
            <person name="Saif S."/>
            <person name="Shea T."/>
            <person name="Shenoy N."/>
            <person name="Sisk P."/>
            <person name="Stolte C."/>
            <person name="Sykes S."/>
            <person name="Wortman J."/>
            <person name="Nusbaum C."/>
            <person name="Birren B."/>
        </authorList>
    </citation>
    <scope>NUCLEOTIDE SEQUENCE [LARGE SCALE GENOMIC DNA]</scope>
    <source>
        <strain evidence="2">ATCC MYA-4855 / 20631-21</strain>
    </source>
</reference>
<evidence type="ECO:0000313" key="2">
    <source>
        <dbReference type="Proteomes" id="UP000011064"/>
    </source>
</evidence>
<dbReference type="EMBL" id="GL573208">
    <property type="protein sequence ID" value="ELR07866.1"/>
    <property type="molecule type" value="Genomic_DNA"/>
</dbReference>
<name>L8G784_PSED2</name>